<evidence type="ECO:0000313" key="6">
    <source>
        <dbReference type="Proteomes" id="UP000041254"/>
    </source>
</evidence>
<evidence type="ECO:0000256" key="2">
    <source>
        <dbReference type="ARBA" id="ARBA00022980"/>
    </source>
</evidence>
<reference evidence="5 6" key="1">
    <citation type="submission" date="2014-11" db="EMBL/GenBank/DDBJ databases">
        <authorList>
            <person name="Zhu J."/>
            <person name="Qi W."/>
            <person name="Song R."/>
        </authorList>
    </citation>
    <scope>NUCLEOTIDE SEQUENCE [LARGE SCALE GENOMIC DNA]</scope>
</reference>
<comment type="similarity">
    <text evidence="1 4">Belongs to the eukaryotic ribosomal protein eL6 family.</text>
</comment>
<dbReference type="OrthoDB" id="2436667at2759"/>
<evidence type="ECO:0000256" key="1">
    <source>
        <dbReference type="ARBA" id="ARBA00010592"/>
    </source>
</evidence>
<keyword evidence="3 4" id="KW-0687">Ribonucleoprotein</keyword>
<evidence type="ECO:0000313" key="5">
    <source>
        <dbReference type="EMBL" id="CEM25352.1"/>
    </source>
</evidence>
<keyword evidence="2 4" id="KW-0689">Ribosomal protein</keyword>
<dbReference type="FunFam" id="2.30.30.30:FF:000014">
    <property type="entry name" value="60S ribosomal protein L6"/>
    <property type="match status" value="1"/>
</dbReference>
<dbReference type="AlphaFoldDB" id="A0A0G4G984"/>
<dbReference type="PANTHER" id="PTHR10715">
    <property type="entry name" value="60S RIBOSOMAL PROTEIN L6"/>
    <property type="match status" value="1"/>
</dbReference>
<dbReference type="PhylomeDB" id="A0A0G4G984"/>
<accession>A0A0G4G984</accession>
<dbReference type="Proteomes" id="UP000041254">
    <property type="component" value="Unassembled WGS sequence"/>
</dbReference>
<dbReference type="InterPro" id="IPR041997">
    <property type="entry name" value="Ribosomal_eL6_KOW"/>
</dbReference>
<dbReference type="OMA" id="KWYNADD"/>
<name>A0A0G4G984_VITBC</name>
<dbReference type="GO" id="GO:0003723">
    <property type="term" value="F:RNA binding"/>
    <property type="evidence" value="ECO:0007669"/>
    <property type="project" value="TreeGrafter"/>
</dbReference>
<keyword evidence="6" id="KW-1185">Reference proteome</keyword>
<dbReference type="CDD" id="cd13156">
    <property type="entry name" value="KOW_RPL6"/>
    <property type="match status" value="1"/>
</dbReference>
<dbReference type="GO" id="GO:0000027">
    <property type="term" value="P:ribosomal large subunit assembly"/>
    <property type="evidence" value="ECO:0007669"/>
    <property type="project" value="TreeGrafter"/>
</dbReference>
<dbReference type="GO" id="GO:0003735">
    <property type="term" value="F:structural constituent of ribosome"/>
    <property type="evidence" value="ECO:0007669"/>
    <property type="project" value="InterPro"/>
</dbReference>
<dbReference type="EMBL" id="CDMY01000598">
    <property type="protein sequence ID" value="CEM25352.1"/>
    <property type="molecule type" value="Genomic_DNA"/>
</dbReference>
<dbReference type="Gene3D" id="2.30.30.30">
    <property type="match status" value="1"/>
</dbReference>
<dbReference type="InterPro" id="IPR049633">
    <property type="entry name" value="Ribosomal_eL6_CS"/>
</dbReference>
<evidence type="ECO:0000256" key="3">
    <source>
        <dbReference type="ARBA" id="ARBA00023274"/>
    </source>
</evidence>
<dbReference type="FunCoup" id="A0A0G4G984">
    <property type="interactions" value="522"/>
</dbReference>
<dbReference type="InterPro" id="IPR000915">
    <property type="entry name" value="60S_ribosomal_eL6"/>
</dbReference>
<sequence length="186" mass="20201">MAKAGATKRADNIKLKAKRAVVNPRKLTARPPKLRSSITPGTILILLAGKARGHRCVFLKHLPSGLLMVTGPYSVNGIPLRRVNQRYVIATSTKVDIGKVDVNKFDDTYFAKPKGKRGGGSKSEGGIFAEEKGEAKVEISDEKKADQMKVDGAVLGALAKADAVLKSYLKTRFSLTNNMKPHELKF</sequence>
<dbReference type="PANTHER" id="PTHR10715:SF0">
    <property type="entry name" value="LARGE RIBOSOMAL SUBUNIT PROTEIN EL6"/>
    <property type="match status" value="1"/>
</dbReference>
<dbReference type="InParanoid" id="A0A0G4G984"/>
<proteinExistence type="inferred from homology"/>
<dbReference type="SUPFAM" id="SSF50104">
    <property type="entry name" value="Translation proteins SH3-like domain"/>
    <property type="match status" value="1"/>
</dbReference>
<dbReference type="GO" id="GO:0002181">
    <property type="term" value="P:cytoplasmic translation"/>
    <property type="evidence" value="ECO:0007669"/>
    <property type="project" value="TreeGrafter"/>
</dbReference>
<evidence type="ECO:0000256" key="4">
    <source>
        <dbReference type="RuleBase" id="RU000662"/>
    </source>
</evidence>
<dbReference type="GO" id="GO:0022625">
    <property type="term" value="C:cytosolic large ribosomal subunit"/>
    <property type="evidence" value="ECO:0007669"/>
    <property type="project" value="TreeGrafter"/>
</dbReference>
<dbReference type="STRING" id="1169540.A0A0G4G984"/>
<dbReference type="Pfam" id="PF01159">
    <property type="entry name" value="Ribosomal_L6e"/>
    <property type="match status" value="1"/>
</dbReference>
<organism evidence="5 6">
    <name type="scientific">Vitrella brassicaformis (strain CCMP3155)</name>
    <dbReference type="NCBI Taxonomy" id="1169540"/>
    <lineage>
        <taxon>Eukaryota</taxon>
        <taxon>Sar</taxon>
        <taxon>Alveolata</taxon>
        <taxon>Colpodellida</taxon>
        <taxon>Vitrellaceae</taxon>
        <taxon>Vitrella</taxon>
    </lineage>
</organism>
<dbReference type="VEuPathDB" id="CryptoDB:Vbra_22063"/>
<dbReference type="InterPro" id="IPR014722">
    <property type="entry name" value="Rib_uL2_dom2"/>
</dbReference>
<dbReference type="InterPro" id="IPR008991">
    <property type="entry name" value="Translation_prot_SH3-like_sf"/>
</dbReference>
<gene>
    <name evidence="5" type="ORF">Vbra_22063</name>
</gene>
<dbReference type="PROSITE" id="PS01170">
    <property type="entry name" value="RIBOSOMAL_L6E"/>
    <property type="match status" value="1"/>
</dbReference>
<protein>
    <recommendedName>
        <fullName evidence="4">60S ribosomal protein L6</fullName>
    </recommendedName>
</protein>